<protein>
    <submittedName>
        <fullName evidence="3">FMN-linked oxidoreductase</fullName>
    </submittedName>
</protein>
<accession>A0A164URN8</accession>
<dbReference type="InterPro" id="IPR013785">
    <property type="entry name" value="Aldolase_TIM"/>
</dbReference>
<dbReference type="EMBL" id="KV419407">
    <property type="protein sequence ID" value="KZS93479.1"/>
    <property type="molecule type" value="Genomic_DNA"/>
</dbReference>
<name>A0A164URN8_9AGAM</name>
<feature type="compositionally biased region" description="Pro residues" evidence="1">
    <location>
        <begin position="378"/>
        <end position="388"/>
    </location>
</feature>
<sequence length="428" mass="46433">MDRRSVSPSDRPAKRLKPETDIAVPTIQYRNAVILAPMVRSGSLPTRLTALKHGASLVWSPEIVDKAILHTERNVDSKTGVVSYDGKTKAVFSTHPIEKPYLIYQIGSADPTLAVQAAKTVMQDVSAFDLNCGCPKPFSTHAGMGAALLTNPDLLCSILKALREALPPEYPVTAKIRLLPDQTETLNLVSRILETGVSAITVHCRTRAMRREKALIERLKEIVEFVERTRPEVAVIENGDCLSVEDSLRVKRITAGAHSVMIATAAESNPSCFSKTPLVDVETTLIPSYIRLARYVGNAWANTKFCVSQFQSPSPSHGKVGRKQLKALISSAKSYDDLTEVVGDWNGEEDFAHVTSAIETRTAGDSQTTDDIDVGPTRTPPEPRPNPVPEALKTPLSPVNMKLLTLSSIASGRDSATPTPSRPVKLAA</sequence>
<dbReference type="OrthoDB" id="10262250at2759"/>
<feature type="domain" description="DUS-like FMN-binding" evidence="2">
    <location>
        <begin position="34"/>
        <end position="276"/>
    </location>
</feature>
<evidence type="ECO:0000313" key="3">
    <source>
        <dbReference type="EMBL" id="KZS93479.1"/>
    </source>
</evidence>
<dbReference type="CDD" id="cd02801">
    <property type="entry name" value="DUS_like_FMN"/>
    <property type="match status" value="1"/>
</dbReference>
<dbReference type="AlphaFoldDB" id="A0A164URN8"/>
<proteinExistence type="predicted"/>
<feature type="compositionally biased region" description="Polar residues" evidence="1">
    <location>
        <begin position="405"/>
        <end position="419"/>
    </location>
</feature>
<evidence type="ECO:0000259" key="2">
    <source>
        <dbReference type="Pfam" id="PF01207"/>
    </source>
</evidence>
<gene>
    <name evidence="3" type="ORF">SISNIDRAFT_411200</name>
</gene>
<evidence type="ECO:0000256" key="1">
    <source>
        <dbReference type="SAM" id="MobiDB-lite"/>
    </source>
</evidence>
<dbReference type="GO" id="GO:0017150">
    <property type="term" value="F:tRNA dihydrouridine synthase activity"/>
    <property type="evidence" value="ECO:0007669"/>
    <property type="project" value="TreeGrafter"/>
</dbReference>
<dbReference type="Gene3D" id="3.20.20.70">
    <property type="entry name" value="Aldolase class I"/>
    <property type="match status" value="1"/>
</dbReference>
<feature type="region of interest" description="Disordered" evidence="1">
    <location>
        <begin position="360"/>
        <end position="428"/>
    </location>
</feature>
<dbReference type="InterPro" id="IPR052582">
    <property type="entry name" value="tRNA-DUS-like"/>
</dbReference>
<dbReference type="PANTHER" id="PTHR45936:SF1">
    <property type="entry name" value="TRNA-DIHYDROURIDINE(20) SYNTHASE [NAD(P)+]-LIKE"/>
    <property type="match status" value="1"/>
</dbReference>
<reference evidence="3 4" key="1">
    <citation type="journal article" date="2016" name="Mol. Biol. Evol.">
        <title>Comparative Genomics of Early-Diverging Mushroom-Forming Fungi Provides Insights into the Origins of Lignocellulose Decay Capabilities.</title>
        <authorList>
            <person name="Nagy L.G."/>
            <person name="Riley R."/>
            <person name="Tritt A."/>
            <person name="Adam C."/>
            <person name="Daum C."/>
            <person name="Floudas D."/>
            <person name="Sun H."/>
            <person name="Yadav J.S."/>
            <person name="Pangilinan J."/>
            <person name="Larsson K.H."/>
            <person name="Matsuura K."/>
            <person name="Barry K."/>
            <person name="Labutti K."/>
            <person name="Kuo R."/>
            <person name="Ohm R.A."/>
            <person name="Bhattacharya S.S."/>
            <person name="Shirouzu T."/>
            <person name="Yoshinaga Y."/>
            <person name="Martin F.M."/>
            <person name="Grigoriev I.V."/>
            <person name="Hibbett D.S."/>
        </authorList>
    </citation>
    <scope>NUCLEOTIDE SEQUENCE [LARGE SCALE GENOMIC DNA]</scope>
    <source>
        <strain evidence="3 4">HHB9708</strain>
    </source>
</reference>
<dbReference type="STRING" id="1314777.A0A164URN8"/>
<dbReference type="InterPro" id="IPR035587">
    <property type="entry name" value="DUS-like_FMN-bd"/>
</dbReference>
<dbReference type="Pfam" id="PF01207">
    <property type="entry name" value="Dus"/>
    <property type="match status" value="1"/>
</dbReference>
<dbReference type="Proteomes" id="UP000076722">
    <property type="component" value="Unassembled WGS sequence"/>
</dbReference>
<keyword evidence="4" id="KW-1185">Reference proteome</keyword>
<evidence type="ECO:0000313" key="4">
    <source>
        <dbReference type="Proteomes" id="UP000076722"/>
    </source>
</evidence>
<organism evidence="3 4">
    <name type="scientific">Sistotremastrum niveocremeum HHB9708</name>
    <dbReference type="NCBI Taxonomy" id="1314777"/>
    <lineage>
        <taxon>Eukaryota</taxon>
        <taxon>Fungi</taxon>
        <taxon>Dikarya</taxon>
        <taxon>Basidiomycota</taxon>
        <taxon>Agaricomycotina</taxon>
        <taxon>Agaricomycetes</taxon>
        <taxon>Sistotremastrales</taxon>
        <taxon>Sistotremastraceae</taxon>
        <taxon>Sertulicium</taxon>
        <taxon>Sertulicium niveocremeum</taxon>
    </lineage>
</organism>
<dbReference type="GO" id="GO:0005737">
    <property type="term" value="C:cytoplasm"/>
    <property type="evidence" value="ECO:0007669"/>
    <property type="project" value="TreeGrafter"/>
</dbReference>
<dbReference type="SUPFAM" id="SSF51395">
    <property type="entry name" value="FMN-linked oxidoreductases"/>
    <property type="match status" value="1"/>
</dbReference>
<dbReference type="PANTHER" id="PTHR45936">
    <property type="entry name" value="TRNA-DIHYDROURIDINE(20) SYNTHASE [NAD(P)+]-LIKE"/>
    <property type="match status" value="1"/>
</dbReference>